<gene>
    <name evidence="1" type="ORF">PGT21_006241</name>
</gene>
<dbReference type="AlphaFoldDB" id="A0A5B0PHH3"/>
<organism evidence="1 2">
    <name type="scientific">Puccinia graminis f. sp. tritici</name>
    <dbReference type="NCBI Taxonomy" id="56615"/>
    <lineage>
        <taxon>Eukaryota</taxon>
        <taxon>Fungi</taxon>
        <taxon>Dikarya</taxon>
        <taxon>Basidiomycota</taxon>
        <taxon>Pucciniomycotina</taxon>
        <taxon>Pucciniomycetes</taxon>
        <taxon>Pucciniales</taxon>
        <taxon>Pucciniaceae</taxon>
        <taxon>Puccinia</taxon>
    </lineage>
</organism>
<dbReference type="Proteomes" id="UP000324748">
    <property type="component" value="Unassembled WGS sequence"/>
</dbReference>
<comment type="caution">
    <text evidence="1">The sequence shown here is derived from an EMBL/GenBank/DDBJ whole genome shotgun (WGS) entry which is preliminary data.</text>
</comment>
<evidence type="ECO:0000313" key="1">
    <source>
        <dbReference type="EMBL" id="KAA1101075.1"/>
    </source>
</evidence>
<name>A0A5B0PHH3_PUCGR</name>
<reference evidence="1 2" key="1">
    <citation type="submission" date="2019-05" db="EMBL/GenBank/DDBJ databases">
        <title>Emergence of the Ug99 lineage of the wheat stem rust pathogen through somatic hybridization.</title>
        <authorList>
            <person name="Li F."/>
            <person name="Upadhyaya N.M."/>
            <person name="Sperschneider J."/>
            <person name="Matny O."/>
            <person name="Nguyen-Phuc H."/>
            <person name="Mago R."/>
            <person name="Raley C."/>
            <person name="Miller M.E."/>
            <person name="Silverstein K.A.T."/>
            <person name="Henningsen E."/>
            <person name="Hirsch C.D."/>
            <person name="Visser B."/>
            <person name="Pretorius Z.A."/>
            <person name="Steffenson B.J."/>
            <person name="Schwessinger B."/>
            <person name="Dodds P.N."/>
            <person name="Figueroa M."/>
        </authorList>
    </citation>
    <scope>NUCLEOTIDE SEQUENCE [LARGE SCALE GENOMIC DNA]</scope>
    <source>
        <strain evidence="1">21-0</strain>
    </source>
</reference>
<keyword evidence="2" id="KW-1185">Reference proteome</keyword>
<sequence length="160" mass="17657">MIGQISHSCWIVPLGIFPLHDIAIHSLSIPGLDQQIRSSLAICFIAPVYFQDSLEDIATALRGRNTGSIFCYYHPLDASGDICKPRFSVLSLIARTKVLLAFGSTLSQVNILLKMRRSQLGLSSKVFTNAWLLDFCILRFKRGWTSSSSQPPTANILTGT</sequence>
<protein>
    <submittedName>
        <fullName evidence="1">Uncharacterized protein</fullName>
    </submittedName>
</protein>
<evidence type="ECO:0000313" key="2">
    <source>
        <dbReference type="Proteomes" id="UP000324748"/>
    </source>
</evidence>
<dbReference type="EMBL" id="VSWC01000053">
    <property type="protein sequence ID" value="KAA1101075.1"/>
    <property type="molecule type" value="Genomic_DNA"/>
</dbReference>
<proteinExistence type="predicted"/>
<accession>A0A5B0PHH3</accession>